<dbReference type="Pfam" id="PF00534">
    <property type="entry name" value="Glycos_transf_1"/>
    <property type="match status" value="1"/>
</dbReference>
<gene>
    <name evidence="4" type="primary">mshA_3</name>
    <name evidence="4" type="ORF">Pan181_22790</name>
</gene>
<dbReference type="SUPFAM" id="SSF53756">
    <property type="entry name" value="UDP-Glycosyltransferase/glycogen phosphorylase"/>
    <property type="match status" value="1"/>
</dbReference>
<dbReference type="InterPro" id="IPR050194">
    <property type="entry name" value="Glycosyltransferase_grp1"/>
</dbReference>
<dbReference type="PANTHER" id="PTHR45947">
    <property type="entry name" value="SULFOQUINOVOSYL TRANSFERASE SQD2"/>
    <property type="match status" value="1"/>
</dbReference>
<protein>
    <submittedName>
        <fullName evidence="4">D-inositol 3-phosphate glycosyltransferase</fullName>
        <ecNumber evidence="4">2.4.1.250</ecNumber>
    </submittedName>
</protein>
<dbReference type="EMBL" id="CP036278">
    <property type="protein sequence ID" value="QDU56076.1"/>
    <property type="molecule type" value="Genomic_DNA"/>
</dbReference>
<evidence type="ECO:0000313" key="5">
    <source>
        <dbReference type="Proteomes" id="UP000315750"/>
    </source>
</evidence>
<keyword evidence="4" id="KW-0328">Glycosyltransferase</keyword>
<reference evidence="4 5" key="1">
    <citation type="submission" date="2019-02" db="EMBL/GenBank/DDBJ databases">
        <title>Deep-cultivation of Planctomycetes and their phenomic and genomic characterization uncovers novel biology.</title>
        <authorList>
            <person name="Wiegand S."/>
            <person name="Jogler M."/>
            <person name="Boedeker C."/>
            <person name="Pinto D."/>
            <person name="Vollmers J."/>
            <person name="Rivas-Marin E."/>
            <person name="Kohn T."/>
            <person name="Peeters S.H."/>
            <person name="Heuer A."/>
            <person name="Rast P."/>
            <person name="Oberbeckmann S."/>
            <person name="Bunk B."/>
            <person name="Jeske O."/>
            <person name="Meyerdierks A."/>
            <person name="Storesund J.E."/>
            <person name="Kallscheuer N."/>
            <person name="Luecker S."/>
            <person name="Lage O.M."/>
            <person name="Pohl T."/>
            <person name="Merkel B.J."/>
            <person name="Hornburger P."/>
            <person name="Mueller R.-W."/>
            <person name="Bruemmer F."/>
            <person name="Labrenz M."/>
            <person name="Spormann A.M."/>
            <person name="Op den Camp H."/>
            <person name="Overmann J."/>
            <person name="Amann R."/>
            <person name="Jetten M.S.M."/>
            <person name="Mascher T."/>
            <person name="Medema M.H."/>
            <person name="Devos D.P."/>
            <person name="Kaster A.-K."/>
            <person name="Ovreas L."/>
            <person name="Rohde M."/>
            <person name="Galperin M.Y."/>
            <person name="Jogler C."/>
        </authorList>
    </citation>
    <scope>NUCLEOTIDE SEQUENCE [LARGE SCALE GENOMIC DNA]</scope>
    <source>
        <strain evidence="4 5">Pan181</strain>
    </source>
</reference>
<evidence type="ECO:0000259" key="2">
    <source>
        <dbReference type="Pfam" id="PF00534"/>
    </source>
</evidence>
<evidence type="ECO:0000313" key="4">
    <source>
        <dbReference type="EMBL" id="QDU56076.1"/>
    </source>
</evidence>
<dbReference type="Pfam" id="PF13439">
    <property type="entry name" value="Glyco_transf_4"/>
    <property type="match status" value="1"/>
</dbReference>
<dbReference type="KEGG" id="amuc:Pan181_22790"/>
<name>A0A518AMZ8_9BACT</name>
<dbReference type="CDD" id="cd03801">
    <property type="entry name" value="GT4_PimA-like"/>
    <property type="match status" value="1"/>
</dbReference>
<dbReference type="EC" id="2.4.1.250" evidence="4"/>
<evidence type="ECO:0000259" key="3">
    <source>
        <dbReference type="Pfam" id="PF13439"/>
    </source>
</evidence>
<keyword evidence="5" id="KW-1185">Reference proteome</keyword>
<feature type="domain" description="Glycosyl transferase family 1" evidence="2">
    <location>
        <begin position="233"/>
        <end position="401"/>
    </location>
</feature>
<feature type="domain" description="Glycosyltransferase subfamily 4-like N-terminal" evidence="3">
    <location>
        <begin position="46"/>
        <end position="219"/>
    </location>
</feature>
<dbReference type="GO" id="GO:0102710">
    <property type="term" value="F:D-inositol-3-phosphate glycosyltransferase activity"/>
    <property type="evidence" value="ECO:0007669"/>
    <property type="project" value="UniProtKB-EC"/>
</dbReference>
<sequence length="462" mass="52368">MGDSLALSPNPHSLQPRSGRVLAVAYSCDPYKCMESRVGWQRVMQAARNHRVWVLHGGRTPSDVLSRYAAEQLPDALIEFIAVPNCRLGSAYREQVDLFWPRYRLWQRQAKRYAVELHKQHQFHLIHQINFCSFREPGLTWRLGIPFVWGPIGGTHNLPLRFLTQCDFAGGCREVVRALVNAWQLRMSRRIRGAARTADRVFAASQAAKNDLERCLGVKVQVQLETGIGPAIEHRREPRTSDRPFRLLWAGRQRTWKGLPLLTKALTQLPKSLDYELRVLGVGASHAVWRRQAERLGVADRIQWIGWPEYADTLPHYEWADAFVFTSLRDTSGTGLLESLAAGTPIVGLDHQGAADIMTSDCAEPIRVDTPRQVSSDIAQAISRLADDPDRWQQMSEAAKLRSSQFRWEELADEMEYTYQQILAGDVCWESLPYDESAREPVGSNARRAANRFARSTSPSSS</sequence>
<dbReference type="Proteomes" id="UP000315750">
    <property type="component" value="Chromosome"/>
</dbReference>
<organism evidence="4 5">
    <name type="scientific">Aeoliella mucimassa</name>
    <dbReference type="NCBI Taxonomy" id="2527972"/>
    <lineage>
        <taxon>Bacteria</taxon>
        <taxon>Pseudomonadati</taxon>
        <taxon>Planctomycetota</taxon>
        <taxon>Planctomycetia</taxon>
        <taxon>Pirellulales</taxon>
        <taxon>Lacipirellulaceae</taxon>
        <taxon>Aeoliella</taxon>
    </lineage>
</organism>
<proteinExistence type="predicted"/>
<dbReference type="InterPro" id="IPR028098">
    <property type="entry name" value="Glyco_trans_4-like_N"/>
</dbReference>
<dbReference type="InterPro" id="IPR001296">
    <property type="entry name" value="Glyco_trans_1"/>
</dbReference>
<dbReference type="OrthoDB" id="9814612at2"/>
<keyword evidence="4" id="KW-0808">Transferase</keyword>
<dbReference type="Gene3D" id="3.40.50.2000">
    <property type="entry name" value="Glycogen Phosphorylase B"/>
    <property type="match status" value="2"/>
</dbReference>
<dbReference type="AlphaFoldDB" id="A0A518AMZ8"/>
<feature type="compositionally biased region" description="Low complexity" evidence="1">
    <location>
        <begin position="445"/>
        <end position="455"/>
    </location>
</feature>
<feature type="region of interest" description="Disordered" evidence="1">
    <location>
        <begin position="437"/>
        <end position="462"/>
    </location>
</feature>
<evidence type="ECO:0000256" key="1">
    <source>
        <dbReference type="SAM" id="MobiDB-lite"/>
    </source>
</evidence>
<dbReference type="PANTHER" id="PTHR45947:SF3">
    <property type="entry name" value="SULFOQUINOVOSYL TRANSFERASE SQD2"/>
    <property type="match status" value="1"/>
</dbReference>
<accession>A0A518AMZ8</accession>